<evidence type="ECO:0000313" key="1">
    <source>
        <dbReference type="EMBL" id="MBE9145149.1"/>
    </source>
</evidence>
<comment type="caution">
    <text evidence="1">The sequence shown here is derived from an EMBL/GenBank/DDBJ whole genome shotgun (WGS) entry which is preliminary data.</text>
</comment>
<evidence type="ECO:0000313" key="2">
    <source>
        <dbReference type="Proteomes" id="UP000640725"/>
    </source>
</evidence>
<organism evidence="1 2">
    <name type="scientific">Planktothrix mougeotii LEGE 06226</name>
    <dbReference type="NCBI Taxonomy" id="1828728"/>
    <lineage>
        <taxon>Bacteria</taxon>
        <taxon>Bacillati</taxon>
        <taxon>Cyanobacteriota</taxon>
        <taxon>Cyanophyceae</taxon>
        <taxon>Oscillatoriophycideae</taxon>
        <taxon>Oscillatoriales</taxon>
        <taxon>Microcoleaceae</taxon>
        <taxon>Planktothrix</taxon>
    </lineage>
</organism>
<reference evidence="1 2" key="1">
    <citation type="submission" date="2020-10" db="EMBL/GenBank/DDBJ databases">
        <authorList>
            <person name="Castelo-Branco R."/>
            <person name="Eusebio N."/>
            <person name="Adriana R."/>
            <person name="Vieira A."/>
            <person name="Brugerolle De Fraissinette N."/>
            <person name="Rezende De Castro R."/>
            <person name="Schneider M.P."/>
            <person name="Vasconcelos V."/>
            <person name="Leao P.N."/>
        </authorList>
    </citation>
    <scope>NUCLEOTIDE SEQUENCE [LARGE SCALE GENOMIC DNA]</scope>
    <source>
        <strain evidence="1 2">LEGE 06226</strain>
    </source>
</reference>
<keyword evidence="2" id="KW-1185">Reference proteome</keyword>
<evidence type="ECO:0008006" key="3">
    <source>
        <dbReference type="Google" id="ProtNLM"/>
    </source>
</evidence>
<protein>
    <recommendedName>
        <fullName evidence="3">Roadblock/LAMTOR2 domain-containing protein</fullName>
    </recommendedName>
</protein>
<name>A0ABR9UFA9_9CYAN</name>
<dbReference type="RefSeq" id="WP_193870626.1">
    <property type="nucleotide sequence ID" value="NZ_JADEWU010000049.1"/>
</dbReference>
<gene>
    <name evidence="1" type="ORF">IQ236_18275</name>
</gene>
<accession>A0ABR9UFA9</accession>
<dbReference type="EMBL" id="JADEWU010000049">
    <property type="protein sequence ID" value="MBE9145149.1"/>
    <property type="molecule type" value="Genomic_DNA"/>
</dbReference>
<sequence>MPNHTDDEMNDILKGFTELRGVDVVFVLNDATIQWSYPLDSNSLDFIATGTAETIGKFDTEAKYAELQLAVQEMELVTQEKRVITLKISDNPDYVLCVVCAKSTRPDLIKTRFNNTKEKIIDAIKKSTEIKKDSL</sequence>
<proteinExistence type="predicted"/>
<dbReference type="Proteomes" id="UP000640725">
    <property type="component" value="Unassembled WGS sequence"/>
</dbReference>